<dbReference type="Proteomes" id="UP000023785">
    <property type="component" value="Unassembled WGS sequence"/>
</dbReference>
<feature type="domain" description="Trimeric autotransporter adhesin YadA-like stalk" evidence="4">
    <location>
        <begin position="709"/>
        <end position="749"/>
    </location>
</feature>
<dbReference type="GO" id="GO:0019867">
    <property type="term" value="C:outer membrane"/>
    <property type="evidence" value="ECO:0007669"/>
    <property type="project" value="InterPro"/>
</dbReference>
<reference evidence="5 6" key="1">
    <citation type="submission" date="2013-10" db="EMBL/GenBank/DDBJ databases">
        <title>The Genome Sequence of Acinetobacter nectaris CIP 110549.</title>
        <authorList>
            <consortium name="The Broad Institute Genomics Platform"/>
            <consortium name="The Broad Institute Genome Sequencing Center for Infectious Disease"/>
            <person name="Cerqueira G."/>
            <person name="Feldgarden M."/>
            <person name="Courvalin P."/>
            <person name="Grillot-Courvalin C."/>
            <person name="Clermont D."/>
            <person name="Rocha E."/>
            <person name="Yoon E.-J."/>
            <person name="Nemec A."/>
            <person name="Young S.K."/>
            <person name="Zeng Q."/>
            <person name="Gargeya S."/>
            <person name="Fitzgerald M."/>
            <person name="Abouelleil A."/>
            <person name="Alvarado L."/>
            <person name="Berlin A.M."/>
            <person name="Chapman S.B."/>
            <person name="Gainer-Dewar J."/>
            <person name="Goldberg J."/>
            <person name="Gnerre S."/>
            <person name="Griggs A."/>
            <person name="Gujja S."/>
            <person name="Hansen M."/>
            <person name="Howarth C."/>
            <person name="Imamovic A."/>
            <person name="Ireland A."/>
            <person name="Larimer J."/>
            <person name="McCowan C."/>
            <person name="Murphy C."/>
            <person name="Pearson M."/>
            <person name="Poon T.W."/>
            <person name="Priest M."/>
            <person name="Roberts A."/>
            <person name="Saif S."/>
            <person name="Shea T."/>
            <person name="Sykes S."/>
            <person name="Wortman J."/>
            <person name="Nusbaum C."/>
            <person name="Birren B."/>
        </authorList>
    </citation>
    <scope>NUCLEOTIDE SEQUENCE [LARGE SCALE GENOMIC DNA]</scope>
    <source>
        <strain evidence="5 6">CIP 110549</strain>
    </source>
</reference>
<comment type="caution">
    <text evidence="5">The sequence shown here is derived from an EMBL/GenBank/DDBJ whole genome shotgun (WGS) entry which is preliminary data.</text>
</comment>
<proteinExistence type="predicted"/>
<feature type="compositionally biased region" description="Polar residues" evidence="3">
    <location>
        <begin position="267"/>
        <end position="291"/>
    </location>
</feature>
<dbReference type="HOGENOM" id="CLU_268196_0_0_6"/>
<dbReference type="InterPro" id="IPR011049">
    <property type="entry name" value="Serralysin-like_metalloprot_C"/>
</dbReference>
<dbReference type="Gene3D" id="1.20.5.170">
    <property type="match status" value="2"/>
</dbReference>
<evidence type="ECO:0000256" key="1">
    <source>
        <dbReference type="ARBA" id="ARBA00022448"/>
    </source>
</evidence>
<organism evidence="5 6">
    <name type="scientific">Acinetobacter nectaris CIP 110549</name>
    <dbReference type="NCBI Taxonomy" id="1392540"/>
    <lineage>
        <taxon>Bacteria</taxon>
        <taxon>Pseudomonadati</taxon>
        <taxon>Pseudomonadota</taxon>
        <taxon>Gammaproteobacteria</taxon>
        <taxon>Moraxellales</taxon>
        <taxon>Moraxellaceae</taxon>
        <taxon>Acinetobacter</taxon>
    </lineage>
</organism>
<accession>V2TMD8</accession>
<keyword evidence="1" id="KW-0813">Transport</keyword>
<dbReference type="CDD" id="cd12820">
    <property type="entry name" value="LbR_YadA-like"/>
    <property type="match status" value="1"/>
</dbReference>
<feature type="non-terminal residue" evidence="5">
    <location>
        <position position="1"/>
    </location>
</feature>
<feature type="domain" description="Trimeric autotransporter adhesin YadA-like stalk" evidence="4">
    <location>
        <begin position="29"/>
        <end position="66"/>
    </location>
</feature>
<dbReference type="Pfam" id="PF05662">
    <property type="entry name" value="YadA_stalk"/>
    <property type="match status" value="7"/>
</dbReference>
<feature type="domain" description="Trimeric autotransporter adhesin YadA-like stalk" evidence="4">
    <location>
        <begin position="1056"/>
        <end position="1099"/>
    </location>
</feature>
<dbReference type="InterPro" id="IPR008635">
    <property type="entry name" value="Coiled_stalk_dom"/>
</dbReference>
<dbReference type="PATRIC" id="fig|1392540.3.peg.2357"/>
<feature type="compositionally biased region" description="Polar residues" evidence="3">
    <location>
        <begin position="183"/>
        <end position="206"/>
    </location>
</feature>
<dbReference type="AlphaFoldDB" id="V2TMD8"/>
<feature type="region of interest" description="Disordered" evidence="3">
    <location>
        <begin position="183"/>
        <end position="294"/>
    </location>
</feature>
<feature type="region of interest" description="Disordered" evidence="3">
    <location>
        <begin position="803"/>
        <end position="830"/>
    </location>
</feature>
<feature type="region of interest" description="Disordered" evidence="3">
    <location>
        <begin position="1"/>
        <end position="25"/>
    </location>
</feature>
<feature type="domain" description="Trimeric autotransporter adhesin YadA-like stalk" evidence="4">
    <location>
        <begin position="300"/>
        <end position="342"/>
    </location>
</feature>
<feature type="region of interest" description="Disordered" evidence="3">
    <location>
        <begin position="922"/>
        <end position="981"/>
    </location>
</feature>
<dbReference type="STRING" id="1392540.P256_02441"/>
<dbReference type="Gene3D" id="2.150.10.10">
    <property type="entry name" value="Serralysin-like metalloprotease, C-terminal"/>
    <property type="match status" value="3"/>
</dbReference>
<sequence length="1225" mass="120976">DGLSFKDANGTSTGPSVGKDGINAGNQVISNLKDGTAPTDAATKGQVDAATNTLTNKGLNFSADSGDNVARKLGDTLSIKGGADTTKLTKNNIGVVSNGSDGLEVQLAKDVNLGSDGSLTAGDTVVNTTGLTIVNGPSVTKTGIDAANTRVTNVADGINGSDAVNKNQLNNLATAVDSKFNDLSTKGSSTSDASGNSVSTTAQGTTIKDKDGNTNTATATSNTLADSKGNSNTSTPTGNTITDGKNTTTTTASGTTYGSADPKDKSSTNIGQNGLSFTDASGNKTGPSVTVSGIDAGNEKITNVADGAVSPTSKDAVNGSQLYTATTDLTNKGLNFVDNNGTVTHKNLGETLTIKGTGQKSDDQYNTDNLKTMTDSNGNIIVGLDKNATFSSLNVGGTTVNSNGLTIVNGPSITTSGINAAGTKVTNVANGTSSNDAVNKGQLDALATNISNSVTNVSDANGNKVNVTSEVVNTSPNNSNTESTFLTYNTQGQETKDRLTIGQTVQKMNTEGIKYTHTNNDGTSGVLGATNDSSAGGVGSTAIGVNAIVNTGADNSVALGKNTSAGSTATNSVVIGNNSSVTGTSSVAIGDGAIASGNQSISVGTGNTVTGHNSGAFGDPSTVTGNESYVLGNNNTVSTDNTFVVGNNVKTTTAGSVVLGNSSAARTGAGVNGYVPTGATTVDQAAINATTSTTGAIAVGDAQNSVYRQITGVAAGTADSDAVNVAQLKAVDNKILALKTQGNTVTDAAGNTNISNATGNIVSGNTSNGGTATSNTSSGGTTVTAKDANGNVVNNASYGAAQASWSDNKGNTTTAQPTGISVTSKDSSGNTTAANYGANSAKYTNTDGSGTTVGGNGISFTDKNGNATGPSITASGLDAGNQKVTNVANGAVTATSKDAVNGSQLYSVQNQLDSLKTSGNTVTDTAGNSNQTIATGNTIKDQSGNVNQSTATSNTLSGKDTSGNAVTSTTTASGTNVATKDSSGNVINNANYTSTQASLSDAKGNSATTTATGTTYTGADKTSSTINNSGLSFKDASGNSTGPSVTSSGIDAGNQKVTNVANGGISSTSKDGVNGSQVYAANASIAAALGGSAAVNADGTLSSPTYKVANSSYSNVGDALTAVDNRVGNVENNLNQAFAYTNNRINKLEDKLSSGIAATAALEQAPYVAGKWTYAAGASYYNNQGAVGATLRRTADNGRWSMSGGVAGGNNGSPLFRVGISGVID</sequence>
<feature type="domain" description="Trimeric autotransporter adhesin YadA-like stalk" evidence="4">
    <location>
        <begin position="883"/>
        <end position="926"/>
    </location>
</feature>
<keyword evidence="2" id="KW-0653">Protein transport</keyword>
<dbReference type="Gene3D" id="3.30.1300.30">
    <property type="entry name" value="GSPII I/J protein-like"/>
    <property type="match status" value="1"/>
</dbReference>
<feature type="region of interest" description="Disordered" evidence="3">
    <location>
        <begin position="763"/>
        <end position="782"/>
    </location>
</feature>
<name>V2TMD8_9GAMM</name>
<evidence type="ECO:0000313" key="6">
    <source>
        <dbReference type="Proteomes" id="UP000023785"/>
    </source>
</evidence>
<feature type="domain" description="Trimeric autotransporter adhesin YadA-like stalk" evidence="4">
    <location>
        <begin position="424"/>
        <end position="464"/>
    </location>
</feature>
<dbReference type="Gene3D" id="6.10.250.2120">
    <property type="match status" value="1"/>
</dbReference>
<gene>
    <name evidence="5" type="ORF">P256_02441</name>
</gene>
<dbReference type="EMBL" id="AYER01000011">
    <property type="protein sequence ID" value="ESK36995.1"/>
    <property type="molecule type" value="Genomic_DNA"/>
</dbReference>
<dbReference type="SUPFAM" id="SSF54523">
    <property type="entry name" value="Pili subunits"/>
    <property type="match status" value="1"/>
</dbReference>
<protein>
    <recommendedName>
        <fullName evidence="4">Trimeric autotransporter adhesin YadA-like stalk domain-containing protein</fullName>
    </recommendedName>
</protein>
<keyword evidence="6" id="KW-1185">Reference proteome</keyword>
<dbReference type="Gene3D" id="2.20.70.140">
    <property type="match status" value="5"/>
</dbReference>
<evidence type="ECO:0000259" key="4">
    <source>
        <dbReference type="Pfam" id="PF05662"/>
    </source>
</evidence>
<dbReference type="eggNOG" id="COG5295">
    <property type="taxonomic scope" value="Bacteria"/>
</dbReference>
<feature type="compositionally biased region" description="Low complexity" evidence="3">
    <location>
        <begin position="213"/>
        <end position="258"/>
    </location>
</feature>
<dbReference type="InterPro" id="IPR045584">
    <property type="entry name" value="Pilin-like"/>
</dbReference>
<evidence type="ECO:0000256" key="2">
    <source>
        <dbReference type="ARBA" id="ARBA00022927"/>
    </source>
</evidence>
<feature type="domain" description="Trimeric autotransporter adhesin YadA-like stalk" evidence="4">
    <location>
        <begin position="150"/>
        <end position="191"/>
    </location>
</feature>
<evidence type="ECO:0000256" key="3">
    <source>
        <dbReference type="SAM" id="MobiDB-lite"/>
    </source>
</evidence>
<dbReference type="OrthoDB" id="1631723at2"/>
<dbReference type="SUPFAM" id="SSF101967">
    <property type="entry name" value="Adhesin YadA, collagen-binding domain"/>
    <property type="match status" value="4"/>
</dbReference>
<dbReference type="GO" id="GO:0015031">
    <property type="term" value="P:protein transport"/>
    <property type="evidence" value="ECO:0007669"/>
    <property type="project" value="UniProtKB-KW"/>
</dbReference>
<evidence type="ECO:0000313" key="5">
    <source>
        <dbReference type="EMBL" id="ESK36995.1"/>
    </source>
</evidence>